<dbReference type="Pfam" id="PF22513">
    <property type="entry name" value="FitA-like_RHH"/>
    <property type="match status" value="1"/>
</dbReference>
<dbReference type="EMBL" id="RAPF01000012">
    <property type="protein sequence ID" value="RKF17746.1"/>
    <property type="molecule type" value="Genomic_DNA"/>
</dbReference>
<organism evidence="2 3">
    <name type="scientific">Altericroceibacterium spongiae</name>
    <dbReference type="NCBI Taxonomy" id="2320269"/>
    <lineage>
        <taxon>Bacteria</taxon>
        <taxon>Pseudomonadati</taxon>
        <taxon>Pseudomonadota</taxon>
        <taxon>Alphaproteobacteria</taxon>
        <taxon>Sphingomonadales</taxon>
        <taxon>Erythrobacteraceae</taxon>
        <taxon>Altericroceibacterium</taxon>
    </lineage>
</organism>
<dbReference type="AlphaFoldDB" id="A0A420EAM7"/>
<proteinExistence type="predicted"/>
<name>A0A420EAM7_9SPHN</name>
<evidence type="ECO:0000259" key="1">
    <source>
        <dbReference type="Pfam" id="PF22513"/>
    </source>
</evidence>
<dbReference type="OrthoDB" id="2389872at2"/>
<comment type="caution">
    <text evidence="2">The sequence shown here is derived from an EMBL/GenBank/DDBJ whole genome shotgun (WGS) entry which is preliminary data.</text>
</comment>
<dbReference type="SUPFAM" id="SSF47598">
    <property type="entry name" value="Ribbon-helix-helix"/>
    <property type="match status" value="1"/>
</dbReference>
<dbReference type="RefSeq" id="WP_120325899.1">
    <property type="nucleotide sequence ID" value="NZ_RAPF01000012.1"/>
</dbReference>
<dbReference type="InterPro" id="IPR010985">
    <property type="entry name" value="Ribbon_hlx_hlx"/>
</dbReference>
<keyword evidence="3" id="KW-1185">Reference proteome</keyword>
<evidence type="ECO:0000313" key="3">
    <source>
        <dbReference type="Proteomes" id="UP000284395"/>
    </source>
</evidence>
<feature type="domain" description="Antitoxin FitA-like ribbon-helix-helix" evidence="1">
    <location>
        <begin position="2"/>
        <end position="40"/>
    </location>
</feature>
<dbReference type="InterPro" id="IPR013321">
    <property type="entry name" value="Arc_rbn_hlx_hlx"/>
</dbReference>
<accession>A0A420EAM7</accession>
<dbReference type="Gene3D" id="1.10.1220.10">
    <property type="entry name" value="Met repressor-like"/>
    <property type="match status" value="1"/>
</dbReference>
<sequence length="85" mass="9174">MPALTVRNLPEDVHRALKALAVKNGNSTEAQVREILAAAVNPQGRLRVGEALWNLGREIGLADDEAAELEASRDRTPAAPMSFDQ</sequence>
<dbReference type="InterPro" id="IPR053853">
    <property type="entry name" value="FitA-like_RHH"/>
</dbReference>
<protein>
    <submittedName>
        <fullName evidence="2">Plasmid stabilization protein</fullName>
    </submittedName>
</protein>
<gene>
    <name evidence="2" type="ORF">D6851_15935</name>
</gene>
<reference evidence="2 3" key="1">
    <citation type="submission" date="2018-09" db="EMBL/GenBank/DDBJ databases">
        <title>Altererythrobacter spongiae sp. nov., isolated from a marine sponge.</title>
        <authorList>
            <person name="Zhuang L."/>
            <person name="Luo L."/>
        </authorList>
    </citation>
    <scope>NUCLEOTIDE SEQUENCE [LARGE SCALE GENOMIC DNA]</scope>
    <source>
        <strain evidence="2 3">HN-Y73</strain>
    </source>
</reference>
<dbReference type="GO" id="GO:0006355">
    <property type="term" value="P:regulation of DNA-templated transcription"/>
    <property type="evidence" value="ECO:0007669"/>
    <property type="project" value="InterPro"/>
</dbReference>
<evidence type="ECO:0000313" key="2">
    <source>
        <dbReference type="EMBL" id="RKF17746.1"/>
    </source>
</evidence>
<dbReference type="Proteomes" id="UP000284395">
    <property type="component" value="Unassembled WGS sequence"/>
</dbReference>